<evidence type="ECO:0000256" key="6">
    <source>
        <dbReference type="ARBA" id="ARBA00022833"/>
    </source>
</evidence>
<dbReference type="Proteomes" id="UP000678499">
    <property type="component" value="Unassembled WGS sequence"/>
</dbReference>
<dbReference type="EMBL" id="OA882762">
    <property type="protein sequence ID" value="CAD7276831.1"/>
    <property type="molecule type" value="Genomic_DNA"/>
</dbReference>
<dbReference type="InterPro" id="IPR024079">
    <property type="entry name" value="MetalloPept_cat_dom_sf"/>
</dbReference>
<feature type="domain" description="Peptidase M13 C-terminal" evidence="8">
    <location>
        <begin position="341"/>
        <end position="547"/>
    </location>
</feature>
<evidence type="ECO:0000259" key="8">
    <source>
        <dbReference type="Pfam" id="PF01431"/>
    </source>
</evidence>
<keyword evidence="4" id="KW-0479">Metal-binding</keyword>
<organism evidence="10">
    <name type="scientific">Notodromas monacha</name>
    <dbReference type="NCBI Taxonomy" id="399045"/>
    <lineage>
        <taxon>Eukaryota</taxon>
        <taxon>Metazoa</taxon>
        <taxon>Ecdysozoa</taxon>
        <taxon>Arthropoda</taxon>
        <taxon>Crustacea</taxon>
        <taxon>Oligostraca</taxon>
        <taxon>Ostracoda</taxon>
        <taxon>Podocopa</taxon>
        <taxon>Podocopida</taxon>
        <taxon>Cypridocopina</taxon>
        <taxon>Cypridoidea</taxon>
        <taxon>Cyprididae</taxon>
        <taxon>Notodromas</taxon>
    </lineage>
</organism>
<reference evidence="10" key="1">
    <citation type="submission" date="2020-11" db="EMBL/GenBank/DDBJ databases">
        <authorList>
            <person name="Tran Van P."/>
        </authorList>
    </citation>
    <scope>NUCLEOTIDE SEQUENCE</scope>
</reference>
<keyword evidence="11" id="KW-1185">Reference proteome</keyword>
<protein>
    <submittedName>
        <fullName evidence="10">Uncharacterized protein</fullName>
    </submittedName>
</protein>
<dbReference type="AlphaFoldDB" id="A0A7R9GBX3"/>
<dbReference type="GO" id="GO:0046872">
    <property type="term" value="F:metal ion binding"/>
    <property type="evidence" value="ECO:0007669"/>
    <property type="project" value="UniProtKB-KW"/>
</dbReference>
<evidence type="ECO:0000256" key="5">
    <source>
        <dbReference type="ARBA" id="ARBA00022801"/>
    </source>
</evidence>
<feature type="domain" description="Peptidase M13 N-terminal" evidence="9">
    <location>
        <begin position="8"/>
        <end position="193"/>
    </location>
</feature>
<dbReference type="PANTHER" id="PTHR11733">
    <property type="entry name" value="ZINC METALLOPROTEASE FAMILY M13 NEPRILYSIN-RELATED"/>
    <property type="match status" value="1"/>
</dbReference>
<evidence type="ECO:0000313" key="10">
    <source>
        <dbReference type="EMBL" id="CAD7276831.1"/>
    </source>
</evidence>
<keyword evidence="5" id="KW-0378">Hydrolase</keyword>
<dbReference type="EMBL" id="CAJPEX010000725">
    <property type="protein sequence ID" value="CAG0916983.1"/>
    <property type="molecule type" value="Genomic_DNA"/>
</dbReference>
<dbReference type="GO" id="GO:0016485">
    <property type="term" value="P:protein processing"/>
    <property type="evidence" value="ECO:0007669"/>
    <property type="project" value="TreeGrafter"/>
</dbReference>
<dbReference type="SUPFAM" id="SSF55486">
    <property type="entry name" value="Metalloproteases ('zincins'), catalytic domain"/>
    <property type="match status" value="3"/>
</dbReference>
<evidence type="ECO:0000313" key="11">
    <source>
        <dbReference type="Proteomes" id="UP000678499"/>
    </source>
</evidence>
<dbReference type="PRINTS" id="PR00786">
    <property type="entry name" value="NEPRILYSIN"/>
</dbReference>
<dbReference type="Pfam" id="PF01431">
    <property type="entry name" value="Peptidase_M13"/>
    <property type="match status" value="1"/>
</dbReference>
<dbReference type="InterPro" id="IPR000718">
    <property type="entry name" value="Peptidase_M13"/>
</dbReference>
<dbReference type="PANTHER" id="PTHR11733:SF241">
    <property type="entry name" value="GH26575P-RELATED"/>
    <property type="match status" value="1"/>
</dbReference>
<name>A0A7R9GBX3_9CRUS</name>
<evidence type="ECO:0000256" key="2">
    <source>
        <dbReference type="ARBA" id="ARBA00007357"/>
    </source>
</evidence>
<evidence type="ECO:0000256" key="1">
    <source>
        <dbReference type="ARBA" id="ARBA00001947"/>
    </source>
</evidence>
<evidence type="ECO:0000256" key="7">
    <source>
        <dbReference type="ARBA" id="ARBA00023049"/>
    </source>
</evidence>
<dbReference type="Gene3D" id="1.10.1380.10">
    <property type="entry name" value="Neutral endopeptidase , domain2"/>
    <property type="match status" value="1"/>
</dbReference>
<comment type="similarity">
    <text evidence="2">Belongs to the peptidase M13 family.</text>
</comment>
<comment type="cofactor">
    <cofactor evidence="1">
        <name>Zn(2+)</name>
        <dbReference type="ChEBI" id="CHEBI:29105"/>
    </cofactor>
</comment>
<evidence type="ECO:0000256" key="4">
    <source>
        <dbReference type="ARBA" id="ARBA00022723"/>
    </source>
</evidence>
<sequence length="548" mass="63492">MWKGMGYASLPEETRHDTGELYRKLSLSDLRREVHVFDWDTYFNASLFIKIDEDEPIVTYSLPYLQRMSKIISKTDRRIVHNLVVWHLIKELMGVMPDGYQEVLAEFKRSLLGINAHRGLWKTCVDITNKRMGMAVGAMYIRETFNHQSKETALEMIHTLREAFNELLEDNIWMDDETRRVAREKADAMNERIDNIWMDDETRRVAREKADAMNERIGYPDMLENKHELEAEFHDLDVHPSKFLGNIFAAMRYEGHRIMKKLREPVRKDRWSTLPAVVNAFYDPHKNDIGLGPIYGLLDVHPSKFLGNIFAAMRYEGHRIMKKLREPVRKDRWSTLPAVVNAFYDPHKNDIVFPAGILQPNFYNPDAPNSLNYGGIGVVIGHEITHGFDDKGRQYDKDGNMKEWWNDETIRAFRRRALCFVDTYSTYNVPLVNMTINGMMTQGENIADNGGLKQAFRAYNKWVRRNGPEPALPGLQHLTHEQLFFLNFAQIWCGSMTPEDAISKIRSAVHSPAPIRVLGPLSNSYDFAAAYSCRRGSRMNPPAKCSVW</sequence>
<keyword evidence="7" id="KW-0482">Metalloprotease</keyword>
<dbReference type="OrthoDB" id="6475849at2759"/>
<dbReference type="GO" id="GO:0004222">
    <property type="term" value="F:metalloendopeptidase activity"/>
    <property type="evidence" value="ECO:0007669"/>
    <property type="project" value="InterPro"/>
</dbReference>
<dbReference type="PROSITE" id="PS51885">
    <property type="entry name" value="NEPRILYSIN"/>
    <property type="match status" value="1"/>
</dbReference>
<accession>A0A7R9GBX3</accession>
<dbReference type="InterPro" id="IPR042089">
    <property type="entry name" value="Peptidase_M13_dom_2"/>
</dbReference>
<keyword evidence="3" id="KW-0645">Protease</keyword>
<dbReference type="Gene3D" id="3.40.390.10">
    <property type="entry name" value="Collagenase (Catalytic Domain)"/>
    <property type="match status" value="2"/>
</dbReference>
<dbReference type="Pfam" id="PF05649">
    <property type="entry name" value="Peptidase_M13_N"/>
    <property type="match status" value="1"/>
</dbReference>
<evidence type="ECO:0000259" key="9">
    <source>
        <dbReference type="Pfam" id="PF05649"/>
    </source>
</evidence>
<dbReference type="InterPro" id="IPR018497">
    <property type="entry name" value="Peptidase_M13_C"/>
</dbReference>
<proteinExistence type="inferred from homology"/>
<keyword evidence="6" id="KW-0862">Zinc</keyword>
<gene>
    <name evidence="10" type="ORF">NMOB1V02_LOCUS4581</name>
</gene>
<dbReference type="GO" id="GO:0005886">
    <property type="term" value="C:plasma membrane"/>
    <property type="evidence" value="ECO:0007669"/>
    <property type="project" value="TreeGrafter"/>
</dbReference>
<dbReference type="CDD" id="cd08662">
    <property type="entry name" value="M13"/>
    <property type="match status" value="1"/>
</dbReference>
<dbReference type="InterPro" id="IPR008753">
    <property type="entry name" value="Peptidase_M13_N"/>
</dbReference>
<evidence type="ECO:0000256" key="3">
    <source>
        <dbReference type="ARBA" id="ARBA00022670"/>
    </source>
</evidence>